<evidence type="ECO:0000313" key="2">
    <source>
        <dbReference type="EMBL" id="GEK58200.1"/>
    </source>
</evidence>
<comment type="caution">
    <text evidence="2">The sequence shown here is derived from an EMBL/GenBank/DDBJ whole genome shotgun (WGS) entry which is preliminary data.</text>
</comment>
<dbReference type="Proteomes" id="UP000321051">
    <property type="component" value="Unassembled WGS sequence"/>
</dbReference>
<protein>
    <submittedName>
        <fullName evidence="2">Uncharacterized protein</fullName>
    </submittedName>
</protein>
<keyword evidence="1" id="KW-0812">Transmembrane</keyword>
<sequence length="67" mass="7439">MAMSRSALPKRKLYPLVTTGTLLMAVVLLLIALDYTSLGLLLLGYSIGIHALIRGVLEWTESIRTFY</sequence>
<feature type="transmembrane region" description="Helical" evidence="1">
    <location>
        <begin position="12"/>
        <end position="32"/>
    </location>
</feature>
<accession>A0A510Y4D7</accession>
<reference evidence="2 3" key="1">
    <citation type="submission" date="2019-07" db="EMBL/GenBank/DDBJ databases">
        <title>Whole genome shotgun sequence of Marinococcus halophilus NBRC 102359.</title>
        <authorList>
            <person name="Hosoyama A."/>
            <person name="Uohara A."/>
            <person name="Ohji S."/>
            <person name="Ichikawa N."/>
        </authorList>
    </citation>
    <scope>NUCLEOTIDE SEQUENCE [LARGE SCALE GENOMIC DNA]</scope>
    <source>
        <strain evidence="2 3">NBRC 102359</strain>
    </source>
</reference>
<dbReference type="EMBL" id="BJUN01000005">
    <property type="protein sequence ID" value="GEK58200.1"/>
    <property type="molecule type" value="Genomic_DNA"/>
</dbReference>
<feature type="transmembrane region" description="Helical" evidence="1">
    <location>
        <begin position="38"/>
        <end position="57"/>
    </location>
</feature>
<dbReference type="STRING" id="1371.GCA_900166605_02610"/>
<name>A0A510Y4D7_MARHA</name>
<proteinExistence type="predicted"/>
<keyword evidence="1" id="KW-0472">Membrane</keyword>
<dbReference type="AlphaFoldDB" id="A0A510Y4D7"/>
<keyword evidence="1" id="KW-1133">Transmembrane helix</keyword>
<organism evidence="2 3">
    <name type="scientific">Marinococcus halophilus</name>
    <dbReference type="NCBI Taxonomy" id="1371"/>
    <lineage>
        <taxon>Bacteria</taxon>
        <taxon>Bacillati</taxon>
        <taxon>Bacillota</taxon>
        <taxon>Bacilli</taxon>
        <taxon>Bacillales</taxon>
        <taxon>Bacillaceae</taxon>
        <taxon>Marinococcus</taxon>
    </lineage>
</organism>
<evidence type="ECO:0000313" key="3">
    <source>
        <dbReference type="Proteomes" id="UP000321051"/>
    </source>
</evidence>
<keyword evidence="3" id="KW-1185">Reference proteome</keyword>
<gene>
    <name evidence="2" type="ORF">MHA01_11050</name>
</gene>
<evidence type="ECO:0000256" key="1">
    <source>
        <dbReference type="SAM" id="Phobius"/>
    </source>
</evidence>
<dbReference type="RefSeq" id="WP_094908338.1">
    <property type="nucleotide sequence ID" value="NZ_BJUN01000005.1"/>
</dbReference>